<comment type="caution">
    <text evidence="8">The sequence shown here is derived from an EMBL/GenBank/DDBJ whole genome shotgun (WGS) entry which is preliminary data.</text>
</comment>
<dbReference type="PANTHER" id="PTHR30352:SF5">
    <property type="entry name" value="PYRUVATE FORMATE-LYASE 1-ACTIVATING ENZYME"/>
    <property type="match status" value="1"/>
</dbReference>
<evidence type="ECO:0000256" key="6">
    <source>
        <dbReference type="ARBA" id="ARBA00023014"/>
    </source>
</evidence>
<evidence type="ECO:0000313" key="8">
    <source>
        <dbReference type="EMBL" id="OOK82208.1"/>
    </source>
</evidence>
<dbReference type="EMBL" id="MVBM01000001">
    <property type="protein sequence ID" value="OOK82208.1"/>
    <property type="molecule type" value="Genomic_DNA"/>
</dbReference>
<evidence type="ECO:0000256" key="2">
    <source>
        <dbReference type="ARBA" id="ARBA00022485"/>
    </source>
</evidence>
<name>A0A1V3XT04_MYCKA</name>
<keyword evidence="3" id="KW-0949">S-adenosyl-L-methionine</keyword>
<protein>
    <submittedName>
        <fullName evidence="8">Putative pYRUVATE FORMATE LYASE ACTIVATING PROTEIN PFLA</fullName>
    </submittedName>
</protein>
<gene>
    <name evidence="8" type="ORF">BZL30_1188</name>
</gene>
<evidence type="ECO:0000256" key="4">
    <source>
        <dbReference type="ARBA" id="ARBA00022723"/>
    </source>
</evidence>
<dbReference type="GO" id="GO:0051539">
    <property type="term" value="F:4 iron, 4 sulfur cluster binding"/>
    <property type="evidence" value="ECO:0007669"/>
    <property type="project" value="UniProtKB-KW"/>
</dbReference>
<reference evidence="8 9" key="1">
    <citation type="submission" date="2017-02" db="EMBL/GenBank/DDBJ databases">
        <title>Complete genome sequences of Mycobacterium kansasii strains isolated from rhesus macaques.</title>
        <authorList>
            <person name="Panda A."/>
            <person name="Nagaraj S."/>
            <person name="Zhao X."/>
            <person name="Tettelin H."/>
            <person name="Detolla L.J."/>
        </authorList>
    </citation>
    <scope>NUCLEOTIDE SEQUENCE [LARGE SCALE GENOMIC DNA]</scope>
    <source>
        <strain evidence="8 9">11-3813</strain>
    </source>
</reference>
<evidence type="ECO:0000256" key="5">
    <source>
        <dbReference type="ARBA" id="ARBA00023004"/>
    </source>
</evidence>
<evidence type="ECO:0000313" key="9">
    <source>
        <dbReference type="Proteomes" id="UP000189229"/>
    </source>
</evidence>
<dbReference type="SUPFAM" id="SSF102114">
    <property type="entry name" value="Radical SAM enzymes"/>
    <property type="match status" value="1"/>
</dbReference>
<evidence type="ECO:0000256" key="3">
    <source>
        <dbReference type="ARBA" id="ARBA00022691"/>
    </source>
</evidence>
<accession>A0A1V3XT04</accession>
<dbReference type="PANTHER" id="PTHR30352">
    <property type="entry name" value="PYRUVATE FORMATE-LYASE-ACTIVATING ENZYME"/>
    <property type="match status" value="1"/>
</dbReference>
<keyword evidence="5" id="KW-0408">Iron</keyword>
<dbReference type="AlphaFoldDB" id="A0A1V3XT04"/>
<keyword evidence="8" id="KW-0456">Lyase</keyword>
<dbReference type="InterPro" id="IPR034457">
    <property type="entry name" value="Organic_radical-activating"/>
</dbReference>
<organism evidence="8 9">
    <name type="scientific">Mycobacterium kansasii</name>
    <dbReference type="NCBI Taxonomy" id="1768"/>
    <lineage>
        <taxon>Bacteria</taxon>
        <taxon>Bacillati</taxon>
        <taxon>Actinomycetota</taxon>
        <taxon>Actinomycetes</taxon>
        <taxon>Mycobacteriales</taxon>
        <taxon>Mycobacteriaceae</taxon>
        <taxon>Mycobacterium</taxon>
    </lineage>
</organism>
<feature type="region of interest" description="Disordered" evidence="7">
    <location>
        <begin position="102"/>
        <end position="148"/>
    </location>
</feature>
<keyword evidence="4" id="KW-0479">Metal-binding</keyword>
<dbReference type="InterPro" id="IPR013785">
    <property type="entry name" value="Aldolase_TIM"/>
</dbReference>
<keyword evidence="6" id="KW-0411">Iron-sulfur</keyword>
<keyword evidence="8" id="KW-0670">Pyruvate</keyword>
<dbReference type="Gene3D" id="3.20.20.70">
    <property type="entry name" value="Aldolase class I"/>
    <property type="match status" value="1"/>
</dbReference>
<dbReference type="GO" id="GO:0046872">
    <property type="term" value="F:metal ion binding"/>
    <property type="evidence" value="ECO:0007669"/>
    <property type="project" value="UniProtKB-KW"/>
</dbReference>
<proteinExistence type="predicted"/>
<keyword evidence="2" id="KW-0004">4Fe-4S</keyword>
<comment type="cofactor">
    <cofactor evidence="1">
        <name>[4Fe-4S] cluster</name>
        <dbReference type="ChEBI" id="CHEBI:49883"/>
    </cofactor>
</comment>
<dbReference type="Proteomes" id="UP000189229">
    <property type="component" value="Unassembled WGS sequence"/>
</dbReference>
<evidence type="ECO:0000256" key="1">
    <source>
        <dbReference type="ARBA" id="ARBA00001966"/>
    </source>
</evidence>
<dbReference type="GO" id="GO:0016829">
    <property type="term" value="F:lyase activity"/>
    <property type="evidence" value="ECO:0007669"/>
    <property type="project" value="UniProtKB-KW"/>
</dbReference>
<evidence type="ECO:0000256" key="7">
    <source>
        <dbReference type="SAM" id="MobiDB-lite"/>
    </source>
</evidence>
<feature type="compositionally biased region" description="Polar residues" evidence="7">
    <location>
        <begin position="121"/>
        <end position="138"/>
    </location>
</feature>
<dbReference type="InterPro" id="IPR058240">
    <property type="entry name" value="rSAM_sf"/>
</dbReference>
<sequence length="164" mass="18082">MTAGYMCPAPRAEFYRHIDAANVDLKAFTEDFYRKVCVGHLHDVLDTLVYLRHEANVWLEITTLLIPGRNDSDAELAAECAWIRENLGVDVPLHFTAFHPDYKMTDTPPTPPATLRRPGGSASTKACGSSTPETSTTPRAAPHAARDAGPRWWFATGMRCGITP</sequence>